<dbReference type="EMBL" id="ANMG01000080">
    <property type="protein sequence ID" value="EMD23089.1"/>
    <property type="molecule type" value="Genomic_DNA"/>
</dbReference>
<name>M2NLS1_9PSEU</name>
<gene>
    <name evidence="1" type="ORF">C791_7664</name>
</gene>
<dbReference type="Proteomes" id="UP000014137">
    <property type="component" value="Unassembled WGS sequence"/>
</dbReference>
<evidence type="ECO:0000313" key="1">
    <source>
        <dbReference type="EMBL" id="EMD23089.1"/>
    </source>
</evidence>
<dbReference type="AlphaFoldDB" id="M2NLS1"/>
<protein>
    <submittedName>
        <fullName evidence="1">Uncharacterized protein</fullName>
    </submittedName>
</protein>
<dbReference type="PATRIC" id="fig|1238180.3.peg.7136"/>
<proteinExistence type="predicted"/>
<sequence>MRGIEKSLSTEQDSTFCGLPSAERRSKITAEVEKPMSLFAVTPGTRADEELVRVLATGPFSKALSQAIDRSGLGLGRVKERLARAGVSISTTTLSYWRTGRTRPERPESLRAVALLEDLLGLPPQSLRDLLHRPESDRPAIRRVVGWDRLWDPREPVLSVLHSFETADEPSVVLLSLHESLHVGADRTLTRQRVREVVRATDEPVQTRVVVLRGCAPGSPPKLVATRYCVPGRTEVLTEQALIVSELVSNRMLAPGETAIFEYEFEYTDGVPDDRYDRRFRHSMPEYLLEIHFAPEAMPSSCHSYRIDHVSGPERDVADVPLSPLSPAIAFTSAVTPGIRGMAWTWPAESR</sequence>
<evidence type="ECO:0000313" key="2">
    <source>
        <dbReference type="Proteomes" id="UP000014137"/>
    </source>
</evidence>
<reference evidence="1 2" key="1">
    <citation type="submission" date="2012-10" db="EMBL/GenBank/DDBJ databases">
        <title>Genome assembly of Amycolatopsis azurea DSM 43854.</title>
        <authorList>
            <person name="Khatri I."/>
            <person name="Kaur I."/>
            <person name="Subramanian S."/>
            <person name="Mayilraj S."/>
        </authorList>
    </citation>
    <scope>NUCLEOTIDE SEQUENCE [LARGE SCALE GENOMIC DNA]</scope>
    <source>
        <strain evidence="1 2">DSM 43854</strain>
    </source>
</reference>
<organism evidence="1 2">
    <name type="scientific">Amycolatopsis azurea DSM 43854</name>
    <dbReference type="NCBI Taxonomy" id="1238180"/>
    <lineage>
        <taxon>Bacteria</taxon>
        <taxon>Bacillati</taxon>
        <taxon>Actinomycetota</taxon>
        <taxon>Actinomycetes</taxon>
        <taxon>Pseudonocardiales</taxon>
        <taxon>Pseudonocardiaceae</taxon>
        <taxon>Amycolatopsis</taxon>
    </lineage>
</organism>
<accession>M2NLS1</accession>
<comment type="caution">
    <text evidence="1">The sequence shown here is derived from an EMBL/GenBank/DDBJ whole genome shotgun (WGS) entry which is preliminary data.</text>
</comment>